<feature type="region of interest" description="Disordered" evidence="2">
    <location>
        <begin position="313"/>
        <end position="370"/>
    </location>
</feature>
<feature type="compositionally biased region" description="Low complexity" evidence="2">
    <location>
        <begin position="316"/>
        <end position="328"/>
    </location>
</feature>
<dbReference type="GO" id="GO:0003964">
    <property type="term" value="F:RNA-directed DNA polymerase activity"/>
    <property type="evidence" value="ECO:0007669"/>
    <property type="project" value="UniProtKB-EC"/>
</dbReference>
<keyword evidence="5" id="KW-1185">Reference proteome</keyword>
<dbReference type="PANTHER" id="PTHR37984:SF5">
    <property type="entry name" value="PROTEIN NYNRIN-LIKE"/>
    <property type="match status" value="1"/>
</dbReference>
<dbReference type="InterPro" id="IPR050951">
    <property type="entry name" value="Retrovirus_Pol_polyprotein"/>
</dbReference>
<organism evidence="4 5">
    <name type="scientific">Acyrthosiphon pisum</name>
    <name type="common">Pea aphid</name>
    <dbReference type="NCBI Taxonomy" id="7029"/>
    <lineage>
        <taxon>Eukaryota</taxon>
        <taxon>Metazoa</taxon>
        <taxon>Ecdysozoa</taxon>
        <taxon>Arthropoda</taxon>
        <taxon>Hexapoda</taxon>
        <taxon>Insecta</taxon>
        <taxon>Pterygota</taxon>
        <taxon>Neoptera</taxon>
        <taxon>Paraneoptera</taxon>
        <taxon>Hemiptera</taxon>
        <taxon>Sternorrhyncha</taxon>
        <taxon>Aphidomorpha</taxon>
        <taxon>Aphidoidea</taxon>
        <taxon>Aphididae</taxon>
        <taxon>Macrosiphini</taxon>
        <taxon>Acyrthosiphon</taxon>
    </lineage>
</organism>
<dbReference type="RefSeq" id="XP_016659987.1">
    <property type="nucleotide sequence ID" value="XM_016804498.1"/>
</dbReference>
<evidence type="ECO:0000256" key="1">
    <source>
        <dbReference type="ARBA" id="ARBA00012493"/>
    </source>
</evidence>
<dbReference type="KEGG" id="api:107883797"/>
<evidence type="ECO:0000313" key="5">
    <source>
        <dbReference type="Proteomes" id="UP000007819"/>
    </source>
</evidence>
<dbReference type="Proteomes" id="UP000007819">
    <property type="component" value="Chromosome X"/>
</dbReference>
<reference evidence="4" key="2">
    <citation type="submission" date="2022-06" db="UniProtKB">
        <authorList>
            <consortium name="EnsemblMetazoa"/>
        </authorList>
    </citation>
    <scope>IDENTIFICATION</scope>
</reference>
<dbReference type="PANTHER" id="PTHR37984">
    <property type="entry name" value="PROTEIN CBG26694"/>
    <property type="match status" value="1"/>
</dbReference>
<dbReference type="InterPro" id="IPR012337">
    <property type="entry name" value="RNaseH-like_sf"/>
</dbReference>
<dbReference type="Gene3D" id="3.30.420.10">
    <property type="entry name" value="Ribonuclease H-like superfamily/Ribonuclease H"/>
    <property type="match status" value="1"/>
</dbReference>
<dbReference type="EnsemblMetazoa" id="XM_016804498.1">
    <property type="protein sequence ID" value="XP_016659987.1"/>
    <property type="gene ID" value="LOC107883797"/>
</dbReference>
<dbReference type="GeneID" id="107883797"/>
<evidence type="ECO:0000259" key="3">
    <source>
        <dbReference type="PROSITE" id="PS50994"/>
    </source>
</evidence>
<dbReference type="Pfam" id="PF17921">
    <property type="entry name" value="Integrase_H2C2"/>
    <property type="match status" value="1"/>
</dbReference>
<dbReference type="InterPro" id="IPR041588">
    <property type="entry name" value="Integrase_H2C2"/>
</dbReference>
<evidence type="ECO:0000256" key="2">
    <source>
        <dbReference type="SAM" id="MobiDB-lite"/>
    </source>
</evidence>
<dbReference type="AlphaFoldDB" id="A0A8R2D3P4"/>
<feature type="domain" description="Integrase catalytic" evidence="3">
    <location>
        <begin position="73"/>
        <end position="228"/>
    </location>
</feature>
<reference evidence="5" key="1">
    <citation type="submission" date="2010-06" db="EMBL/GenBank/DDBJ databases">
        <authorList>
            <person name="Jiang H."/>
            <person name="Abraham K."/>
            <person name="Ali S."/>
            <person name="Alsbrooks S.L."/>
            <person name="Anim B.N."/>
            <person name="Anosike U.S."/>
            <person name="Attaway T."/>
            <person name="Bandaranaike D.P."/>
            <person name="Battles P.K."/>
            <person name="Bell S.N."/>
            <person name="Bell A.V."/>
            <person name="Beltran B."/>
            <person name="Bickham C."/>
            <person name="Bustamante Y."/>
            <person name="Caleb T."/>
            <person name="Canada A."/>
            <person name="Cardenas V."/>
            <person name="Carter K."/>
            <person name="Chacko J."/>
            <person name="Chandrabose M.N."/>
            <person name="Chavez D."/>
            <person name="Chavez A."/>
            <person name="Chen L."/>
            <person name="Chu H.-S."/>
            <person name="Claassen K.J."/>
            <person name="Cockrell R."/>
            <person name="Collins M."/>
            <person name="Cooper J.A."/>
            <person name="Cree A."/>
            <person name="Curry S.M."/>
            <person name="Da Y."/>
            <person name="Dao M.D."/>
            <person name="Das B."/>
            <person name="Davila M.-L."/>
            <person name="Davy-Carroll L."/>
            <person name="Denson S."/>
            <person name="Dinh H."/>
            <person name="Ebong V.E."/>
            <person name="Edwards J.R."/>
            <person name="Egan A."/>
            <person name="El-Daye J."/>
            <person name="Escobedo L."/>
            <person name="Fernandez S."/>
            <person name="Fernando P.R."/>
            <person name="Flagg N."/>
            <person name="Forbes L.D."/>
            <person name="Fowler R.G."/>
            <person name="Fu Q."/>
            <person name="Gabisi R.A."/>
            <person name="Ganer J."/>
            <person name="Garbino Pronczuk A."/>
            <person name="Garcia R.M."/>
            <person name="Garner T."/>
            <person name="Garrett T.E."/>
            <person name="Gonzalez D.A."/>
            <person name="Hamid H."/>
            <person name="Hawkins E.S."/>
            <person name="Hirani K."/>
            <person name="Hogues M.E."/>
            <person name="Hollins B."/>
            <person name="Hsiao C.-H."/>
            <person name="Jabil R."/>
            <person name="James M.L."/>
            <person name="Jhangiani S.N."/>
            <person name="Johnson B."/>
            <person name="Johnson Q."/>
            <person name="Joshi V."/>
            <person name="Kalu J.B."/>
            <person name="Kam C."/>
            <person name="Kashfia A."/>
            <person name="Keebler J."/>
            <person name="Kisamo H."/>
            <person name="Kovar C.L."/>
            <person name="Lago L.A."/>
            <person name="Lai C.-Y."/>
            <person name="Laidlaw J."/>
            <person name="Lara F."/>
            <person name="Le T.-K."/>
            <person name="Lee S.L."/>
            <person name="Legall F.H."/>
            <person name="Lemon S.J."/>
            <person name="Lewis L.R."/>
            <person name="Li B."/>
            <person name="Liu Y."/>
            <person name="Liu Y.-S."/>
            <person name="Lopez J."/>
            <person name="Lozado R.J."/>
            <person name="Lu J."/>
            <person name="Madu R.C."/>
            <person name="Maheshwari M."/>
            <person name="Maheshwari R."/>
            <person name="Malloy K."/>
            <person name="Martinez E."/>
            <person name="Mathew T."/>
            <person name="Mercado I.C."/>
            <person name="Mercado C."/>
            <person name="Meyer B."/>
            <person name="Montgomery K."/>
            <person name="Morgan M.B."/>
            <person name="Munidasa M."/>
            <person name="Nazareth L.V."/>
            <person name="Nelson J."/>
            <person name="Ng B.M."/>
            <person name="Nguyen N.B."/>
            <person name="Nguyen P.Q."/>
            <person name="Nguyen T."/>
            <person name="Obregon M."/>
            <person name="Okwuonu G.O."/>
            <person name="Onwere C.G."/>
            <person name="Orozco G."/>
            <person name="Parra A."/>
            <person name="Patel S."/>
            <person name="Patil S."/>
            <person name="Perez A."/>
            <person name="Perez Y."/>
            <person name="Pham C."/>
            <person name="Primus E.L."/>
            <person name="Pu L.-L."/>
            <person name="Puazo M."/>
            <person name="Qin X."/>
            <person name="Quiroz J.B."/>
            <person name="Reese J."/>
            <person name="Richards S."/>
            <person name="Rives C.M."/>
            <person name="Robberts R."/>
            <person name="Ruiz S.J."/>
            <person name="Ruiz M.J."/>
            <person name="Santibanez J."/>
            <person name="Schneider B.W."/>
            <person name="Sisson I."/>
            <person name="Smith M."/>
            <person name="Sodergren E."/>
            <person name="Song X.-Z."/>
            <person name="Song B.B."/>
            <person name="Summersgill H."/>
            <person name="Thelus R."/>
            <person name="Thornton R.D."/>
            <person name="Trejos Z.Y."/>
            <person name="Usmani K."/>
            <person name="Vattathil S."/>
            <person name="Villasana D."/>
            <person name="Walker D.L."/>
            <person name="Wang S."/>
            <person name="Wang K."/>
            <person name="White C.S."/>
            <person name="Williams A.C."/>
            <person name="Williamson J."/>
            <person name="Wilson K."/>
            <person name="Woghiren I.O."/>
            <person name="Woodworth J.R."/>
            <person name="Worley K.C."/>
            <person name="Wright R.A."/>
            <person name="Wu W."/>
            <person name="Young L."/>
            <person name="Zhang L."/>
            <person name="Zhang J."/>
            <person name="Zhu Y."/>
            <person name="Muzny D.M."/>
            <person name="Weinstock G."/>
            <person name="Gibbs R.A."/>
        </authorList>
    </citation>
    <scope>NUCLEOTIDE SEQUENCE [LARGE SCALE GENOMIC DNA]</scope>
    <source>
        <strain evidence="5">LSR1</strain>
    </source>
</reference>
<dbReference type="OrthoDB" id="6625515at2759"/>
<feature type="compositionally biased region" description="Basic residues" evidence="2">
    <location>
        <begin position="361"/>
        <end position="370"/>
    </location>
</feature>
<dbReference type="PROSITE" id="PS50994">
    <property type="entry name" value="INTEGRASE"/>
    <property type="match status" value="1"/>
</dbReference>
<dbReference type="Pfam" id="PF00665">
    <property type="entry name" value="rve"/>
    <property type="match status" value="1"/>
</dbReference>
<dbReference type="GO" id="GO:0015074">
    <property type="term" value="P:DNA integration"/>
    <property type="evidence" value="ECO:0007669"/>
    <property type="project" value="InterPro"/>
</dbReference>
<protein>
    <recommendedName>
        <fullName evidence="1">RNA-directed DNA polymerase</fullName>
        <ecNumber evidence="1">2.7.7.49</ecNumber>
    </recommendedName>
</protein>
<dbReference type="EC" id="2.7.7.49" evidence="1"/>
<dbReference type="Gene3D" id="1.10.340.70">
    <property type="match status" value="1"/>
</dbReference>
<dbReference type="InterPro" id="IPR036397">
    <property type="entry name" value="RNaseH_sf"/>
</dbReference>
<name>A0A8R2D3P4_ACYPI</name>
<accession>A0A8R2D3P4</accession>
<evidence type="ECO:0000313" key="4">
    <source>
        <dbReference type="EnsemblMetazoa" id="XP_016659987.1"/>
    </source>
</evidence>
<dbReference type="InterPro" id="IPR001584">
    <property type="entry name" value="Integrase_cat-core"/>
</dbReference>
<sequence length="370" mass="42177">MEQGCLLWGYRVIIPAKFRNNILSELHSYHMGSSSMKSLARSYFWWPGMDKEIENITQDCDNCLNVRQNPPKSIISPWKWPEKSWTRVHCDFLGPFKNKYFFVIVDATTKWLEVFQVNSMTAEIVNQKFSETIARFGIPKTISSDGAKCFTGFEFQAYCKNLGIKHMTGAPFHPESNGCAESAVKTVKNFFKKSSTAQSQLNKFLLMYRNTPHSTTRETPAQLMLGRSTRLQFDALMPNTSEVVIERQISQINNGGNRAVSFNIGDNVLARDYRNTNNKWQKGKIIKCISYNTHDVELNDGTIWKRHNDQLLIDKSSTPSNNSISPTPARQTNENSKNTETVGENQNPDPADPVIVNKTPRPIRSRKPPQ</sequence>
<dbReference type="GO" id="GO:0003676">
    <property type="term" value="F:nucleic acid binding"/>
    <property type="evidence" value="ECO:0007669"/>
    <property type="project" value="InterPro"/>
</dbReference>
<feature type="compositionally biased region" description="Polar residues" evidence="2">
    <location>
        <begin position="329"/>
        <end position="348"/>
    </location>
</feature>
<dbReference type="SUPFAM" id="SSF53098">
    <property type="entry name" value="Ribonuclease H-like"/>
    <property type="match status" value="1"/>
</dbReference>
<proteinExistence type="predicted"/>
<dbReference type="FunFam" id="3.30.420.10:FF:000063">
    <property type="entry name" value="Retrovirus-related Pol polyprotein from transposon 297-like Protein"/>
    <property type="match status" value="1"/>
</dbReference>